<keyword evidence="2 6" id="KW-0812">Transmembrane</keyword>
<dbReference type="Gene3D" id="3.30.1150.10">
    <property type="match status" value="1"/>
</dbReference>
<dbReference type="Proteomes" id="UP000218418">
    <property type="component" value="Chromosome"/>
</dbReference>
<dbReference type="OrthoDB" id="512494at2"/>
<dbReference type="InterPro" id="IPR003538">
    <property type="entry name" value="TonB"/>
</dbReference>
<organism evidence="8 9">
    <name type="scientific">Calothrix parasitica NIES-267</name>
    <dbReference type="NCBI Taxonomy" id="1973488"/>
    <lineage>
        <taxon>Bacteria</taxon>
        <taxon>Bacillati</taxon>
        <taxon>Cyanobacteriota</taxon>
        <taxon>Cyanophyceae</taxon>
        <taxon>Nostocales</taxon>
        <taxon>Calotrichaceae</taxon>
        <taxon>Calothrix</taxon>
    </lineage>
</organism>
<dbReference type="AlphaFoldDB" id="A0A1Z4LJ90"/>
<feature type="compositionally biased region" description="Basic and acidic residues" evidence="5">
    <location>
        <begin position="71"/>
        <end position="94"/>
    </location>
</feature>
<evidence type="ECO:0000259" key="7">
    <source>
        <dbReference type="PROSITE" id="PS52015"/>
    </source>
</evidence>
<dbReference type="PROSITE" id="PS52015">
    <property type="entry name" value="TONB_CTD"/>
    <property type="match status" value="1"/>
</dbReference>
<dbReference type="GO" id="GO:0030288">
    <property type="term" value="C:outer membrane-bounded periplasmic space"/>
    <property type="evidence" value="ECO:0007669"/>
    <property type="project" value="InterPro"/>
</dbReference>
<dbReference type="GO" id="GO:0055085">
    <property type="term" value="P:transmembrane transport"/>
    <property type="evidence" value="ECO:0007669"/>
    <property type="project" value="InterPro"/>
</dbReference>
<dbReference type="EMBL" id="AP018227">
    <property type="protein sequence ID" value="BAY81293.1"/>
    <property type="molecule type" value="Genomic_DNA"/>
</dbReference>
<dbReference type="InterPro" id="IPR037682">
    <property type="entry name" value="TonB_C"/>
</dbReference>
<evidence type="ECO:0000256" key="1">
    <source>
        <dbReference type="ARBA" id="ARBA00004167"/>
    </source>
</evidence>
<feature type="compositionally biased region" description="Basic and acidic residues" evidence="5">
    <location>
        <begin position="192"/>
        <end position="206"/>
    </location>
</feature>
<dbReference type="PRINTS" id="PR01374">
    <property type="entry name" value="TONBPROTEIN"/>
</dbReference>
<reference evidence="8 9" key="1">
    <citation type="submission" date="2017-06" db="EMBL/GenBank/DDBJ databases">
        <title>Genome sequencing of cyanobaciteial culture collection at National Institute for Environmental Studies (NIES).</title>
        <authorList>
            <person name="Hirose Y."/>
            <person name="Shimura Y."/>
            <person name="Fujisawa T."/>
            <person name="Nakamura Y."/>
            <person name="Kawachi M."/>
        </authorList>
    </citation>
    <scope>NUCLEOTIDE SEQUENCE [LARGE SCALE GENOMIC DNA]</scope>
    <source>
        <strain evidence="8 9">NIES-267</strain>
    </source>
</reference>
<accession>A0A1Z4LJ90</accession>
<name>A0A1Z4LJ90_9CYAN</name>
<gene>
    <name evidence="8" type="ORF">NIES267_07690</name>
</gene>
<evidence type="ECO:0000256" key="2">
    <source>
        <dbReference type="ARBA" id="ARBA00022692"/>
    </source>
</evidence>
<dbReference type="Pfam" id="PF03544">
    <property type="entry name" value="TonB_C"/>
    <property type="match status" value="1"/>
</dbReference>
<proteinExistence type="predicted"/>
<feature type="region of interest" description="Disordered" evidence="5">
    <location>
        <begin position="68"/>
        <end position="360"/>
    </location>
</feature>
<dbReference type="GO" id="GO:0031992">
    <property type="term" value="F:energy transducer activity"/>
    <property type="evidence" value="ECO:0007669"/>
    <property type="project" value="InterPro"/>
</dbReference>
<feature type="compositionally biased region" description="Low complexity" evidence="5">
    <location>
        <begin position="165"/>
        <end position="181"/>
    </location>
</feature>
<sequence>MSFANTVLRQRERESKALRTFLACSLAGSLIFHLALLASGITKYLLNREPSIEDEPVEITLLDTPIEEIEPEAKEEIKPEPKPEVKQPEVKQPEIKQPVIDTSKIQPNLDTTPSESRISGGSPALSNSQPIPTQPRIAPPPVQQPFPLPKIEQPNFKPIQPLEEPISPVLPSTPPVVTKPKPIIPEPVIPEPKPEPEPEPIVKNDIPKPIPQPEPEPPKPIEEPSQELKDLLAQQRDARTPRDLVNPPPAPIEPPTQPDEDLKDLLAQERNSRRTARSLPNPAPAPIEPPATTPQESGELRDTLSGIRENRDNTPSLPDTSDIGGSSDNAPRRRRRIMEGGNVASTNTTGNDLGNGSGDSVGDGDGNAACRRCQKRYPSWARSRGIQGSITVSVDADAQGNVIDVRLISGSGNDRLDEHHLKLARRWKLKRSSNGRQGVTIITRYQLQ</sequence>
<feature type="compositionally biased region" description="Basic and acidic residues" evidence="5">
    <location>
        <begin position="216"/>
        <end position="242"/>
    </location>
</feature>
<evidence type="ECO:0000313" key="9">
    <source>
        <dbReference type="Proteomes" id="UP000218418"/>
    </source>
</evidence>
<protein>
    <recommendedName>
        <fullName evidence="7">TonB C-terminal domain-containing protein</fullName>
    </recommendedName>
</protein>
<evidence type="ECO:0000256" key="6">
    <source>
        <dbReference type="SAM" id="Phobius"/>
    </source>
</evidence>
<comment type="subcellular location">
    <subcellularLocation>
        <location evidence="1">Membrane</location>
        <topology evidence="1">Single-pass membrane protein</topology>
    </subcellularLocation>
</comment>
<keyword evidence="4 6" id="KW-0472">Membrane</keyword>
<dbReference type="SUPFAM" id="SSF74653">
    <property type="entry name" value="TolA/TonB C-terminal domain"/>
    <property type="match status" value="1"/>
</dbReference>
<feature type="transmembrane region" description="Helical" evidence="6">
    <location>
        <begin position="21"/>
        <end position="41"/>
    </location>
</feature>
<feature type="compositionally biased region" description="Pro residues" evidence="5">
    <location>
        <begin position="281"/>
        <end position="292"/>
    </location>
</feature>
<evidence type="ECO:0000256" key="3">
    <source>
        <dbReference type="ARBA" id="ARBA00022989"/>
    </source>
</evidence>
<evidence type="ECO:0000256" key="4">
    <source>
        <dbReference type="ARBA" id="ARBA00023136"/>
    </source>
</evidence>
<feature type="compositionally biased region" description="Pro residues" evidence="5">
    <location>
        <begin position="137"/>
        <end position="148"/>
    </location>
</feature>
<feature type="compositionally biased region" description="Polar residues" evidence="5">
    <location>
        <begin position="103"/>
        <end position="128"/>
    </location>
</feature>
<feature type="compositionally biased region" description="Basic and acidic residues" evidence="5">
    <location>
        <begin position="298"/>
        <end position="312"/>
    </location>
</feature>
<dbReference type="GO" id="GO:0016020">
    <property type="term" value="C:membrane"/>
    <property type="evidence" value="ECO:0007669"/>
    <property type="project" value="UniProtKB-SubCell"/>
</dbReference>
<feature type="compositionally biased region" description="Basic and acidic residues" evidence="5">
    <location>
        <begin position="263"/>
        <end position="272"/>
    </location>
</feature>
<keyword evidence="3 6" id="KW-1133">Transmembrane helix</keyword>
<dbReference type="NCBIfam" id="TIGR01352">
    <property type="entry name" value="tonB_Cterm"/>
    <property type="match status" value="1"/>
</dbReference>
<keyword evidence="9" id="KW-1185">Reference proteome</keyword>
<feature type="domain" description="TonB C-terminal" evidence="7">
    <location>
        <begin position="362"/>
        <end position="448"/>
    </location>
</feature>
<evidence type="ECO:0000256" key="5">
    <source>
        <dbReference type="SAM" id="MobiDB-lite"/>
    </source>
</evidence>
<evidence type="ECO:0000313" key="8">
    <source>
        <dbReference type="EMBL" id="BAY81293.1"/>
    </source>
</evidence>
<dbReference type="GO" id="GO:0015891">
    <property type="term" value="P:siderophore transport"/>
    <property type="evidence" value="ECO:0007669"/>
    <property type="project" value="InterPro"/>
</dbReference>
<dbReference type="InterPro" id="IPR006260">
    <property type="entry name" value="TonB/TolA_C"/>
</dbReference>
<feature type="compositionally biased region" description="Pro residues" evidence="5">
    <location>
        <begin position="182"/>
        <end position="191"/>
    </location>
</feature>
<feature type="compositionally biased region" description="Pro residues" evidence="5">
    <location>
        <begin position="246"/>
        <end position="257"/>
    </location>
</feature>
<feature type="compositionally biased region" description="Polar residues" evidence="5">
    <location>
        <begin position="313"/>
        <end position="329"/>
    </location>
</feature>